<dbReference type="SUPFAM" id="SSF46689">
    <property type="entry name" value="Homeodomain-like"/>
    <property type="match status" value="1"/>
</dbReference>
<dbReference type="SUPFAM" id="SSF53098">
    <property type="entry name" value="Ribonuclease H-like"/>
    <property type="match status" value="1"/>
</dbReference>
<dbReference type="InterPro" id="IPR036397">
    <property type="entry name" value="RNaseH_sf"/>
</dbReference>
<dbReference type="EMBL" id="LAQJ01000178">
    <property type="protein sequence ID" value="KKO19569.1"/>
    <property type="molecule type" value="Genomic_DNA"/>
</dbReference>
<organism evidence="2 3">
    <name type="scientific">Candidatus Brocadia fulgida</name>
    <dbReference type="NCBI Taxonomy" id="380242"/>
    <lineage>
        <taxon>Bacteria</taxon>
        <taxon>Pseudomonadati</taxon>
        <taxon>Planctomycetota</taxon>
        <taxon>Candidatus Brocadiia</taxon>
        <taxon>Candidatus Brocadiales</taxon>
        <taxon>Candidatus Brocadiaceae</taxon>
        <taxon>Candidatus Brocadia</taxon>
    </lineage>
</organism>
<feature type="domain" description="Tc1-like transposase DDE" evidence="1">
    <location>
        <begin position="224"/>
        <end position="342"/>
    </location>
</feature>
<dbReference type="NCBIfam" id="NF033545">
    <property type="entry name" value="transpos_IS630"/>
    <property type="match status" value="1"/>
</dbReference>
<comment type="caution">
    <text evidence="2">The sequence shown here is derived from an EMBL/GenBank/DDBJ whole genome shotgun (WGS) entry which is preliminary data.</text>
</comment>
<name>A0A0M2UYL6_9BACT</name>
<feature type="non-terminal residue" evidence="2">
    <location>
        <position position="1"/>
    </location>
</feature>
<reference evidence="2 3" key="1">
    <citation type="journal article" date="2013" name="BMC Microbiol.">
        <title>Identification of the type II cytochrome c maturation pathway in anammox bacteria by comparative genomics.</title>
        <authorList>
            <person name="Ferousi C."/>
            <person name="Speth D.R."/>
            <person name="Reimann J."/>
            <person name="Op den Camp H.J."/>
            <person name="Allen J.W."/>
            <person name="Keltjens J.T."/>
            <person name="Jetten M.S."/>
        </authorList>
    </citation>
    <scope>NUCLEOTIDE SEQUENCE [LARGE SCALE GENOMIC DNA]</scope>
    <source>
        <strain evidence="2">RU1</strain>
    </source>
</reference>
<evidence type="ECO:0000313" key="2">
    <source>
        <dbReference type="EMBL" id="KKO19569.1"/>
    </source>
</evidence>
<dbReference type="InterPro" id="IPR012337">
    <property type="entry name" value="RNaseH-like_sf"/>
</dbReference>
<dbReference type="Pfam" id="PF13565">
    <property type="entry name" value="HTH_32"/>
    <property type="match status" value="1"/>
</dbReference>
<dbReference type="Pfam" id="PF13358">
    <property type="entry name" value="DDE_3"/>
    <property type="match status" value="1"/>
</dbReference>
<dbReference type="InterPro" id="IPR009057">
    <property type="entry name" value="Homeodomain-like_sf"/>
</dbReference>
<dbReference type="Proteomes" id="UP000034954">
    <property type="component" value="Unassembled WGS sequence"/>
</dbReference>
<accession>A0A0M2UYL6</accession>
<keyword evidence="3" id="KW-1185">Reference proteome</keyword>
<evidence type="ECO:0000313" key="3">
    <source>
        <dbReference type="Proteomes" id="UP000034954"/>
    </source>
</evidence>
<dbReference type="InterPro" id="IPR038717">
    <property type="entry name" value="Tc1-like_DDE_dom"/>
</dbReference>
<dbReference type="GO" id="GO:0003676">
    <property type="term" value="F:nucleic acid binding"/>
    <property type="evidence" value="ECO:0007669"/>
    <property type="project" value="InterPro"/>
</dbReference>
<gene>
    <name evidence="2" type="ORF">BROFUL_01720</name>
</gene>
<evidence type="ECO:0000259" key="1">
    <source>
        <dbReference type="Pfam" id="PF13358"/>
    </source>
</evidence>
<feature type="non-terminal residue" evidence="2">
    <location>
        <position position="365"/>
    </location>
</feature>
<dbReference type="Gene3D" id="3.30.420.10">
    <property type="entry name" value="Ribonuclease H-like superfamily/Ribonuclease H"/>
    <property type="match status" value="1"/>
</dbReference>
<protein>
    <submittedName>
        <fullName evidence="2">Transposase</fullName>
    </submittedName>
</protein>
<dbReference type="AlphaFoldDB" id="A0A0M2UYL6"/>
<sequence>SLSPEQLCKLENTARSRTAPLREVKRAQVLLKKYQEESITAIQKSIGLSRETIYKYIEKALALGPEEALRDKYHRPKEPTITENAKMWVVNIACTKPKDHGYAAELWTQSLLAKHTRKYAPQEGYACLSKASKATIHRILKEHPVQPHKIRYYLEKRDPEFKRKMEDVLMVYQEVNLQNKQDASEKISGNRTITVSVDEKPGVQAIKNIAPDLKPIAGKCPQVLRDYEYKRLGTVSILAALDLHTGHVIAQVHERHRSKEFIELLKELDAFYPSAYTIRIVLDNHSAHISKETLRYLSSRPNRFVYVHTPKHGSWLNLVETLFGKMARTFLKHIRVDSVVELRNRILKGISEINEAPVIHRWKKF</sequence>
<dbReference type="InterPro" id="IPR047655">
    <property type="entry name" value="Transpos_IS630-like"/>
</dbReference>
<proteinExistence type="predicted"/>